<name>A0ACC0PCZ6_RHOML</name>
<gene>
    <name evidence="1" type="ORF">RHMOL_Rhmol03G0119800</name>
</gene>
<evidence type="ECO:0000313" key="1">
    <source>
        <dbReference type="EMBL" id="KAI8563572.1"/>
    </source>
</evidence>
<reference evidence="1" key="1">
    <citation type="submission" date="2022-02" db="EMBL/GenBank/DDBJ databases">
        <title>Plant Genome Project.</title>
        <authorList>
            <person name="Zhang R.-G."/>
        </authorList>
    </citation>
    <scope>NUCLEOTIDE SEQUENCE</scope>
    <source>
        <strain evidence="1">AT1</strain>
    </source>
</reference>
<keyword evidence="2" id="KW-1185">Reference proteome</keyword>
<dbReference type="EMBL" id="CM046390">
    <property type="protein sequence ID" value="KAI8563572.1"/>
    <property type="molecule type" value="Genomic_DNA"/>
</dbReference>
<evidence type="ECO:0000313" key="2">
    <source>
        <dbReference type="Proteomes" id="UP001062846"/>
    </source>
</evidence>
<protein>
    <submittedName>
        <fullName evidence="1">Uncharacterized protein</fullName>
    </submittedName>
</protein>
<accession>A0ACC0PCZ6</accession>
<sequence length="162" mass="18115">MAVFQLPVQMYCCHLLGYGLVFLLTVAKFPLPSLMFQTEPKEMYAYLSLPELVVGNAAHPVGKQHSFWFQKPGVLLDEGKRSTFVIDGAWHEASFRGAAAWVQNGKDRESTFQVQLFNATSATLVEIKAGIMVLEWAISHGIAEVRINMWGVNSTQIISFFC</sequence>
<comment type="caution">
    <text evidence="1">The sequence shown here is derived from an EMBL/GenBank/DDBJ whole genome shotgun (WGS) entry which is preliminary data.</text>
</comment>
<dbReference type="Proteomes" id="UP001062846">
    <property type="component" value="Chromosome 3"/>
</dbReference>
<organism evidence="1 2">
    <name type="scientific">Rhododendron molle</name>
    <name type="common">Chinese azalea</name>
    <name type="synonym">Azalea mollis</name>
    <dbReference type="NCBI Taxonomy" id="49168"/>
    <lineage>
        <taxon>Eukaryota</taxon>
        <taxon>Viridiplantae</taxon>
        <taxon>Streptophyta</taxon>
        <taxon>Embryophyta</taxon>
        <taxon>Tracheophyta</taxon>
        <taxon>Spermatophyta</taxon>
        <taxon>Magnoliopsida</taxon>
        <taxon>eudicotyledons</taxon>
        <taxon>Gunneridae</taxon>
        <taxon>Pentapetalae</taxon>
        <taxon>asterids</taxon>
        <taxon>Ericales</taxon>
        <taxon>Ericaceae</taxon>
        <taxon>Ericoideae</taxon>
        <taxon>Rhodoreae</taxon>
        <taxon>Rhododendron</taxon>
    </lineage>
</organism>
<proteinExistence type="predicted"/>